<reference evidence="1 2" key="2">
    <citation type="submission" date="2015-05" db="EMBL/GenBank/DDBJ databases">
        <authorList>
            <person name="Morales-Cruz A."/>
            <person name="Amrine K.C."/>
            <person name="Cantu D."/>
        </authorList>
    </citation>
    <scope>NUCLEOTIDE SEQUENCE [LARGE SCALE GENOMIC DNA]</scope>
    <source>
        <strain evidence="1">DA912</strain>
    </source>
</reference>
<comment type="caution">
    <text evidence="1">The sequence shown here is derived from an EMBL/GenBank/DDBJ whole genome shotgun (WGS) entry which is preliminary data.</text>
</comment>
<organism evidence="1 2">
    <name type="scientific">Diaporthe ampelina</name>
    <dbReference type="NCBI Taxonomy" id="1214573"/>
    <lineage>
        <taxon>Eukaryota</taxon>
        <taxon>Fungi</taxon>
        <taxon>Dikarya</taxon>
        <taxon>Ascomycota</taxon>
        <taxon>Pezizomycotina</taxon>
        <taxon>Sordariomycetes</taxon>
        <taxon>Sordariomycetidae</taxon>
        <taxon>Diaporthales</taxon>
        <taxon>Diaporthaceae</taxon>
        <taxon>Diaporthe</taxon>
    </lineage>
</organism>
<sequence>MDTGEYALPSFRADNLHNHDGNNTSLYVTARIPASRAKLNCSLIGQFASDSFLTLEDTVTNHTCQWLPVDPRPLGCCDTTPEGNHTAGQRNHHLSKEDTINFYDNGYYLAQFSDSYGFLVHLRDNQSTQSTTSITIYGDGRQHYFIGMGHGEEALSMLHCVPYVESLRVSAAFTLPRLSLATDVPVTPDEPPSVSLSDSASMTAIPNRELGRSLFRCGKRKLRGGPVAEYLELNLHFNYRHPLDGKYTHSSASTPGRGLFIADGHPATANVTGDTRLRLTQMGLYK</sequence>
<keyword evidence="2" id="KW-1185">Reference proteome</keyword>
<dbReference type="Proteomes" id="UP000034680">
    <property type="component" value="Unassembled WGS sequence"/>
</dbReference>
<dbReference type="STRING" id="1214573.A0A0G2FM47"/>
<name>A0A0G2FM47_9PEZI</name>
<dbReference type="EMBL" id="LCUC01000172">
    <property type="protein sequence ID" value="KKY35094.1"/>
    <property type="molecule type" value="Genomic_DNA"/>
</dbReference>
<accession>A0A0G2FM47</accession>
<dbReference type="AlphaFoldDB" id="A0A0G2FM47"/>
<evidence type="ECO:0000313" key="2">
    <source>
        <dbReference type="Proteomes" id="UP000034680"/>
    </source>
</evidence>
<reference evidence="1 2" key="1">
    <citation type="submission" date="2015-05" db="EMBL/GenBank/DDBJ databases">
        <title>Distinctive expansion of gene families associated with plant cell wall degradation and secondary metabolism in the genomes of grapevine trunk pathogens.</title>
        <authorList>
            <person name="Lawrence D.P."/>
            <person name="Travadon R."/>
            <person name="Rolshausen P.E."/>
            <person name="Baumgartner K."/>
        </authorList>
    </citation>
    <scope>NUCLEOTIDE SEQUENCE [LARGE SCALE GENOMIC DNA]</scope>
    <source>
        <strain evidence="1">DA912</strain>
    </source>
</reference>
<evidence type="ECO:0000313" key="1">
    <source>
        <dbReference type="EMBL" id="KKY35094.1"/>
    </source>
</evidence>
<dbReference type="OrthoDB" id="5332281at2759"/>
<gene>
    <name evidence="1" type="ORF">UCDDA912_g04886</name>
</gene>
<protein>
    <submittedName>
        <fullName evidence="1">Uncharacterized protein</fullName>
    </submittedName>
</protein>
<proteinExistence type="predicted"/>